<feature type="compositionally biased region" description="Pro residues" evidence="1">
    <location>
        <begin position="219"/>
        <end position="245"/>
    </location>
</feature>
<evidence type="ECO:0000256" key="1">
    <source>
        <dbReference type="SAM" id="MobiDB-lite"/>
    </source>
</evidence>
<dbReference type="Proteomes" id="UP000621500">
    <property type="component" value="Unassembled WGS sequence"/>
</dbReference>
<protein>
    <submittedName>
        <fullName evidence="3">Uncharacterized protein</fullName>
    </submittedName>
</protein>
<keyword evidence="4" id="KW-1185">Reference proteome</keyword>
<organism evidence="3 4">
    <name type="scientific">Plantactinospora mayteni</name>
    <dbReference type="NCBI Taxonomy" id="566021"/>
    <lineage>
        <taxon>Bacteria</taxon>
        <taxon>Bacillati</taxon>
        <taxon>Actinomycetota</taxon>
        <taxon>Actinomycetes</taxon>
        <taxon>Micromonosporales</taxon>
        <taxon>Micromonosporaceae</taxon>
        <taxon>Plantactinospora</taxon>
    </lineage>
</organism>
<sequence length="245" mass="24507">MSEPVNPAPTARPRPGTVTIATYLLYLTAALFAVVAAIGFATLGTISTVFREEYAGTSAEGAEGFAVGASAFGSVVQLLIALGLVVLGLLTSQGRNGARIATWVVAGLGVCCAGLSVGGSAFSGMGAGGTTGDVPDPAVVQRRLEAELPSWSGPVTLAFSIIALLALIAAIVLLALPASNEFFRKQPVGWEPPVPGAAYPGQPPYPGQGPTAGTDPGYPQYPPAGPPSNPPGNPPTNPPPNPPAS</sequence>
<feature type="transmembrane region" description="Helical" evidence="2">
    <location>
        <begin position="102"/>
        <end position="122"/>
    </location>
</feature>
<dbReference type="EMBL" id="BONX01000030">
    <property type="protein sequence ID" value="GIG97882.1"/>
    <property type="molecule type" value="Genomic_DNA"/>
</dbReference>
<feature type="region of interest" description="Disordered" evidence="1">
    <location>
        <begin position="193"/>
        <end position="245"/>
    </location>
</feature>
<evidence type="ECO:0000313" key="3">
    <source>
        <dbReference type="EMBL" id="GIG97882.1"/>
    </source>
</evidence>
<evidence type="ECO:0000313" key="4">
    <source>
        <dbReference type="Proteomes" id="UP000621500"/>
    </source>
</evidence>
<evidence type="ECO:0000256" key="2">
    <source>
        <dbReference type="SAM" id="Phobius"/>
    </source>
</evidence>
<keyword evidence="2" id="KW-0472">Membrane</keyword>
<keyword evidence="2" id="KW-1133">Transmembrane helix</keyword>
<feature type="transmembrane region" description="Helical" evidence="2">
    <location>
        <begin position="66"/>
        <end position="90"/>
    </location>
</feature>
<gene>
    <name evidence="3" type="ORF">Pma05_44550</name>
</gene>
<keyword evidence="2" id="KW-0812">Transmembrane</keyword>
<feature type="compositionally biased region" description="Pro residues" evidence="1">
    <location>
        <begin position="193"/>
        <end position="207"/>
    </location>
</feature>
<proteinExistence type="predicted"/>
<feature type="transmembrane region" description="Helical" evidence="2">
    <location>
        <begin position="157"/>
        <end position="176"/>
    </location>
</feature>
<name>A0ABQ4ET99_9ACTN</name>
<dbReference type="RefSeq" id="WP_203859354.1">
    <property type="nucleotide sequence ID" value="NZ_BAAAZQ010000006.1"/>
</dbReference>
<feature type="transmembrane region" description="Helical" evidence="2">
    <location>
        <begin position="20"/>
        <end position="46"/>
    </location>
</feature>
<reference evidence="3 4" key="1">
    <citation type="submission" date="2021-01" db="EMBL/GenBank/DDBJ databases">
        <title>Whole genome shotgun sequence of Plantactinospora mayteni NBRC 109088.</title>
        <authorList>
            <person name="Komaki H."/>
            <person name="Tamura T."/>
        </authorList>
    </citation>
    <scope>NUCLEOTIDE SEQUENCE [LARGE SCALE GENOMIC DNA]</scope>
    <source>
        <strain evidence="3 4">NBRC 109088</strain>
    </source>
</reference>
<comment type="caution">
    <text evidence="3">The sequence shown here is derived from an EMBL/GenBank/DDBJ whole genome shotgun (WGS) entry which is preliminary data.</text>
</comment>
<feature type="compositionally biased region" description="Low complexity" evidence="1">
    <location>
        <begin position="208"/>
        <end position="218"/>
    </location>
</feature>
<accession>A0ABQ4ET99</accession>